<proteinExistence type="predicted"/>
<dbReference type="Pfam" id="PF01385">
    <property type="entry name" value="OrfB_IS605"/>
    <property type="match status" value="1"/>
</dbReference>
<dbReference type="NCBIfam" id="NF040570">
    <property type="entry name" value="guided_TnpB"/>
    <property type="match status" value="1"/>
</dbReference>
<feature type="domain" description="Probable transposase IS891/IS1136/IS1341" evidence="1">
    <location>
        <begin position="223"/>
        <end position="303"/>
    </location>
</feature>
<organism evidence="2">
    <name type="scientific">Symploca sp. SIO1C4</name>
    <dbReference type="NCBI Taxonomy" id="2607765"/>
    <lineage>
        <taxon>Bacteria</taxon>
        <taxon>Bacillati</taxon>
        <taxon>Cyanobacteriota</taxon>
        <taxon>Cyanophyceae</taxon>
        <taxon>Coleofasciculales</taxon>
        <taxon>Coleofasciculaceae</taxon>
        <taxon>Symploca</taxon>
    </lineage>
</organism>
<dbReference type="EMBL" id="JAAHFQ010000208">
    <property type="protein sequence ID" value="NER28403.1"/>
    <property type="molecule type" value="Genomic_DNA"/>
</dbReference>
<feature type="non-terminal residue" evidence="2">
    <location>
        <position position="304"/>
    </location>
</feature>
<dbReference type="AlphaFoldDB" id="A0A6B3NA65"/>
<evidence type="ECO:0000313" key="2">
    <source>
        <dbReference type="EMBL" id="NER28403.1"/>
    </source>
</evidence>
<protein>
    <submittedName>
        <fullName evidence="2">Transposase</fullName>
    </submittedName>
</protein>
<dbReference type="InterPro" id="IPR001959">
    <property type="entry name" value="Transposase"/>
</dbReference>
<reference evidence="2" key="1">
    <citation type="submission" date="2019-11" db="EMBL/GenBank/DDBJ databases">
        <title>Genomic insights into an expanded diversity of filamentous marine cyanobacteria reveals the extraordinary biosynthetic potential of Moorea and Okeania.</title>
        <authorList>
            <person name="Ferreira Leao T."/>
            <person name="Wang M."/>
            <person name="Moss N."/>
            <person name="Da Silva R."/>
            <person name="Sanders J."/>
            <person name="Nurk S."/>
            <person name="Gurevich A."/>
            <person name="Humphrey G."/>
            <person name="Reher R."/>
            <person name="Zhu Q."/>
            <person name="Belda-Ferre P."/>
            <person name="Glukhov E."/>
            <person name="Rex R."/>
            <person name="Dorrestein P.C."/>
            <person name="Knight R."/>
            <person name="Pevzner P."/>
            <person name="Gerwick W.H."/>
            <person name="Gerwick L."/>
        </authorList>
    </citation>
    <scope>NUCLEOTIDE SEQUENCE</scope>
    <source>
        <strain evidence="2">SIO1C4</strain>
    </source>
</reference>
<comment type="caution">
    <text evidence="2">The sequence shown here is derived from an EMBL/GenBank/DDBJ whole genome shotgun (WGS) entry which is preliminary data.</text>
</comment>
<accession>A0A6B3NA65</accession>
<sequence length="304" mass="34574">MLVRWNFKLKPNTSEIATLERWLVRLRKHRNYALRERKEGFDNNNKDAEEPVSYAWGSFCDVGTRVEYGSCSPLTCPVLKHGVIPSDLHLTLKKSKGKLSWDNASGIQMKRTTQLRRQTESFAEIDSDVLQRNIAKLDCAFSNFWKHGRGFPKFLKGLDSFEYKPGRVKIKEVRSDYACVFLPGIGIVKMHNSRDLGLIEKVRTTTIKRTGGYWFISMLVEIPDELPEPRPLENALSVVGIDVGINKLVSLSDGSFVENIHPGTNSRTARRLAIRQRAASRKVKGSSNKAKAYQRLGRMQHKIA</sequence>
<evidence type="ECO:0000259" key="1">
    <source>
        <dbReference type="Pfam" id="PF01385"/>
    </source>
</evidence>
<gene>
    <name evidence="2" type="ORF">F6J89_12400</name>
</gene>
<name>A0A6B3NA65_9CYAN</name>